<dbReference type="RefSeq" id="WP_317015785.1">
    <property type="nucleotide sequence ID" value="NZ_CP136511.1"/>
</dbReference>
<evidence type="ECO:0000313" key="3">
    <source>
        <dbReference type="Proteomes" id="UP001302652"/>
    </source>
</evidence>
<dbReference type="Pfam" id="PF01636">
    <property type="entry name" value="APH"/>
    <property type="match status" value="1"/>
</dbReference>
<name>A0ABZ0E9X5_9BURK</name>
<dbReference type="Gene3D" id="3.90.1200.10">
    <property type="match status" value="1"/>
</dbReference>
<sequence>MLLILSGEYVESELASEFGKIPPCFLPVGNRRLYTYQLGRLAQHYKRVNMTLPADFDVDAIDFAHLDAAGVAIFRTAPQIMLGAAALTFLAETRHEGRIDILFGDTLVTEPLPTHSDWLAVGESDENYRWHHERRTAGLQDKVWVGMFSFSDAVALRRLLATGLSFIEAIEAYSASVSRLELVDVGSWLDFGHVHTYFSSKRHVTTQRFFNDITVADGILQKTSRDSRKILAEANWFENAPGCVRSFLPNLIEVGRAEPAFYALEYLPLAALNELYVFGNLPEKVWAKIFRACNNFFSATERLSIPEHDRVSRQELDALYRGKTVSRLEKFGAESGVSLHEPWVFEGRRVPSLMAIADEAADAVLRSPNHRTSFVHGDFCLSNVLFDFRSGKVKLIDPRGLNCDGEQTLFGDFRYEVGKLAHSVIGLYDFIIAGRFNASVEGKKVRLTLPSGSTSSVRQVFLSTHFRGRLPEEWDCYPIMVLLFLSMLPLHADDVERQTGLMANALRLYTEWKNDSNTYGRKQQPVLRGGIQSSQV</sequence>
<accession>A0ABZ0E9X5</accession>
<dbReference type="EMBL" id="CP136511">
    <property type="protein sequence ID" value="WOD14038.1"/>
    <property type="molecule type" value="Genomic_DNA"/>
</dbReference>
<dbReference type="SUPFAM" id="SSF56112">
    <property type="entry name" value="Protein kinase-like (PK-like)"/>
    <property type="match status" value="1"/>
</dbReference>
<dbReference type="Proteomes" id="UP001302652">
    <property type="component" value="Chromosome 3"/>
</dbReference>
<feature type="domain" description="Aminoglycoside phosphotransferase" evidence="1">
    <location>
        <begin position="256"/>
        <end position="419"/>
    </location>
</feature>
<protein>
    <recommendedName>
        <fullName evidence="1">Aminoglycoside phosphotransferase domain-containing protein</fullName>
    </recommendedName>
</protein>
<organism evidence="2 3">
    <name type="scientific">Paraburkholderia kirstenboschensis</name>
    <dbReference type="NCBI Taxonomy" id="1245436"/>
    <lineage>
        <taxon>Bacteria</taxon>
        <taxon>Pseudomonadati</taxon>
        <taxon>Pseudomonadota</taxon>
        <taxon>Betaproteobacteria</taxon>
        <taxon>Burkholderiales</taxon>
        <taxon>Burkholderiaceae</taxon>
        <taxon>Paraburkholderia</taxon>
    </lineage>
</organism>
<evidence type="ECO:0000313" key="2">
    <source>
        <dbReference type="EMBL" id="WOD14038.1"/>
    </source>
</evidence>
<reference evidence="2 3" key="1">
    <citation type="submission" date="2023-10" db="EMBL/GenBank/DDBJ databases">
        <title>Surface-active antibiotics is a multifunctional adaptation for post-fire microbes.</title>
        <authorList>
            <person name="Liu M.D."/>
            <person name="Du Y."/>
            <person name="Koupaei S.K."/>
            <person name="Kim N.R."/>
            <person name="Zhang W."/>
            <person name="Traxler M.F."/>
        </authorList>
    </citation>
    <scope>NUCLEOTIDE SEQUENCE [LARGE SCALE GENOMIC DNA]</scope>
    <source>
        <strain evidence="2 3">F3</strain>
    </source>
</reference>
<keyword evidence="3" id="KW-1185">Reference proteome</keyword>
<dbReference type="InterPro" id="IPR002575">
    <property type="entry name" value="Aminoglycoside_PTrfase"/>
</dbReference>
<proteinExistence type="predicted"/>
<dbReference type="InterPro" id="IPR011009">
    <property type="entry name" value="Kinase-like_dom_sf"/>
</dbReference>
<gene>
    <name evidence="2" type="ORF">RW095_00435</name>
</gene>
<evidence type="ECO:0000259" key="1">
    <source>
        <dbReference type="Pfam" id="PF01636"/>
    </source>
</evidence>